<dbReference type="EMBL" id="CP081150">
    <property type="protein sequence ID" value="QZA79002.1"/>
    <property type="molecule type" value="Genomic_DNA"/>
</dbReference>
<reference evidence="2 3" key="1">
    <citation type="submission" date="2021-08" db="EMBL/GenBank/DDBJ databases">
        <title>complete genome sequencing of Deefgea sp. D25.</title>
        <authorList>
            <person name="Bae J.-W."/>
            <person name="Gim D.-H."/>
        </authorList>
    </citation>
    <scope>NUCLEOTIDE SEQUENCE [LARGE SCALE GENOMIC DNA]</scope>
    <source>
        <strain evidence="2 3">D25</strain>
    </source>
</reference>
<protein>
    <submittedName>
        <fullName evidence="2">DUF2917 domain-containing protein</fullName>
    </submittedName>
</protein>
<dbReference type="RefSeq" id="WP_221007521.1">
    <property type="nucleotide sequence ID" value="NZ_CP081150.1"/>
</dbReference>
<evidence type="ECO:0000256" key="1">
    <source>
        <dbReference type="SAM" id="MobiDB-lite"/>
    </source>
</evidence>
<sequence length="89" mass="9823">MQTSQLKAAEVYSFVSAPVWIRCESGQLWISHDGEDVVLARGEKYLASGNDRIVIEALQDSHFNTLKASNTEKTPVKHTARLSQLAAAH</sequence>
<organism evidence="2 3">
    <name type="scientific">Deefgea tanakiae</name>
    <dbReference type="NCBI Taxonomy" id="2865840"/>
    <lineage>
        <taxon>Bacteria</taxon>
        <taxon>Pseudomonadati</taxon>
        <taxon>Pseudomonadota</taxon>
        <taxon>Betaproteobacteria</taxon>
        <taxon>Neisseriales</taxon>
        <taxon>Chitinibacteraceae</taxon>
        <taxon>Deefgea</taxon>
    </lineage>
</organism>
<dbReference type="InterPro" id="IPR021317">
    <property type="entry name" value="DUF2917"/>
</dbReference>
<feature type="region of interest" description="Disordered" evidence="1">
    <location>
        <begin position="69"/>
        <end position="89"/>
    </location>
</feature>
<evidence type="ECO:0000313" key="2">
    <source>
        <dbReference type="EMBL" id="QZA79002.1"/>
    </source>
</evidence>
<gene>
    <name evidence="2" type="ORF">K4H28_06290</name>
</gene>
<accession>A0ABX8Z8U6</accession>
<keyword evidence="3" id="KW-1185">Reference proteome</keyword>
<proteinExistence type="predicted"/>
<dbReference type="Pfam" id="PF11142">
    <property type="entry name" value="DUF2917"/>
    <property type="match status" value="1"/>
</dbReference>
<name>A0ABX8Z8U6_9NEIS</name>
<dbReference type="Proteomes" id="UP000825679">
    <property type="component" value="Chromosome"/>
</dbReference>
<evidence type="ECO:0000313" key="3">
    <source>
        <dbReference type="Proteomes" id="UP000825679"/>
    </source>
</evidence>